<dbReference type="InterPro" id="IPR014721">
    <property type="entry name" value="Ribsml_uS5_D2-typ_fold_subgr"/>
</dbReference>
<evidence type="ECO:0000256" key="4">
    <source>
        <dbReference type="ARBA" id="ARBA00023134"/>
    </source>
</evidence>
<protein>
    <submittedName>
        <fullName evidence="8">Elongation factor G</fullName>
    </submittedName>
</protein>
<keyword evidence="3" id="KW-0648">Protein biosynthesis</keyword>
<dbReference type="Pfam" id="PF03764">
    <property type="entry name" value="EFG_IV"/>
    <property type="match status" value="1"/>
</dbReference>
<evidence type="ECO:0000256" key="5">
    <source>
        <dbReference type="ARBA" id="ARBA00024731"/>
    </source>
</evidence>
<dbReference type="InterPro" id="IPR005517">
    <property type="entry name" value="Transl_elong_EFG/EF2_IV"/>
</dbReference>
<dbReference type="CDD" id="cd03713">
    <property type="entry name" value="EFG_mtEFG_C"/>
    <property type="match status" value="1"/>
</dbReference>
<feature type="domain" description="Elongation factor EFG" evidence="6">
    <location>
        <begin position="199"/>
        <end position="286"/>
    </location>
</feature>
<proteinExistence type="predicted"/>
<dbReference type="PANTHER" id="PTHR43261">
    <property type="entry name" value="TRANSLATION ELONGATION FACTOR G-RELATED"/>
    <property type="match status" value="1"/>
</dbReference>
<dbReference type="AlphaFoldDB" id="A0A1S1P3I6"/>
<dbReference type="Gene3D" id="3.30.230.10">
    <property type="match status" value="1"/>
</dbReference>
<evidence type="ECO:0000313" key="9">
    <source>
        <dbReference type="Proteomes" id="UP000180215"/>
    </source>
</evidence>
<dbReference type="EMBL" id="MNAO01000241">
    <property type="protein sequence ID" value="OHV15605.1"/>
    <property type="molecule type" value="Genomic_DNA"/>
</dbReference>
<dbReference type="PANTHER" id="PTHR43261:SF1">
    <property type="entry name" value="RIBOSOME-RELEASING FACTOR 2, MITOCHONDRIAL"/>
    <property type="match status" value="1"/>
</dbReference>
<dbReference type="GO" id="GO:0003746">
    <property type="term" value="F:translation elongation factor activity"/>
    <property type="evidence" value="ECO:0007669"/>
    <property type="project" value="UniProtKB-KW"/>
</dbReference>
<feature type="domain" description="Translation elongation factor EFG/EF2" evidence="7">
    <location>
        <begin position="79"/>
        <end position="198"/>
    </location>
</feature>
<dbReference type="Pfam" id="PF14492">
    <property type="entry name" value="EFG_III"/>
    <property type="match status" value="1"/>
</dbReference>
<evidence type="ECO:0000259" key="7">
    <source>
        <dbReference type="SMART" id="SM00889"/>
    </source>
</evidence>
<dbReference type="InterPro" id="IPR000640">
    <property type="entry name" value="EFG_V-like"/>
</dbReference>
<dbReference type="GO" id="GO:0032790">
    <property type="term" value="P:ribosome disassembly"/>
    <property type="evidence" value="ECO:0007669"/>
    <property type="project" value="TreeGrafter"/>
</dbReference>
<dbReference type="SMART" id="SM00889">
    <property type="entry name" value="EFG_IV"/>
    <property type="match status" value="1"/>
</dbReference>
<evidence type="ECO:0000256" key="3">
    <source>
        <dbReference type="ARBA" id="ARBA00022917"/>
    </source>
</evidence>
<evidence type="ECO:0000256" key="1">
    <source>
        <dbReference type="ARBA" id="ARBA00022741"/>
    </source>
</evidence>
<name>A0A1S1P3I6_METEX</name>
<comment type="caution">
    <text evidence="8">The sequence shown here is derived from an EMBL/GenBank/DDBJ whole genome shotgun (WGS) entry which is preliminary data.</text>
</comment>
<dbReference type="InterPro" id="IPR041095">
    <property type="entry name" value="EFG_II"/>
</dbReference>
<dbReference type="Proteomes" id="UP000180215">
    <property type="component" value="Unassembled WGS sequence"/>
</dbReference>
<organism evidence="8 9">
    <name type="scientific">Methylorubrum extorquens</name>
    <name type="common">Methylobacterium dichloromethanicum</name>
    <name type="synonym">Methylobacterium extorquens</name>
    <dbReference type="NCBI Taxonomy" id="408"/>
    <lineage>
        <taxon>Bacteria</taxon>
        <taxon>Pseudomonadati</taxon>
        <taxon>Pseudomonadota</taxon>
        <taxon>Alphaproteobacteria</taxon>
        <taxon>Hyphomicrobiales</taxon>
        <taxon>Methylobacteriaceae</taxon>
        <taxon>Methylorubrum</taxon>
    </lineage>
</organism>
<dbReference type="SUPFAM" id="SSF54211">
    <property type="entry name" value="Ribosomal protein S5 domain 2-like"/>
    <property type="match status" value="1"/>
</dbReference>
<comment type="function">
    <text evidence="5">Catalyzes the GTP-dependent ribosomal translocation step during translation elongation. During this step, the ribosome changes from the pre-translocational (PRE) to the post-translocational (POST) state as the newly formed A-site-bound peptidyl-tRNA and P-site-bound deacylated tRNA move to the P and E sites, respectively. Catalyzes the coordinated movement of the two tRNA molecules, the mRNA and conformational changes in the ribosome.</text>
</comment>
<gene>
    <name evidence="8" type="ORF">BK022_17835</name>
</gene>
<dbReference type="Pfam" id="PF00679">
    <property type="entry name" value="EFG_C"/>
    <property type="match status" value="1"/>
</dbReference>
<accession>A0A1S1P3I6</accession>
<keyword evidence="2 8" id="KW-0251">Elongation factor</keyword>
<evidence type="ECO:0000313" key="8">
    <source>
        <dbReference type="EMBL" id="OHV15605.1"/>
    </source>
</evidence>
<dbReference type="Gene3D" id="3.30.70.240">
    <property type="match status" value="1"/>
</dbReference>
<reference evidence="8 9" key="1">
    <citation type="submission" date="2016-10" db="EMBL/GenBank/DDBJ databases">
        <title>Draft genome sequence of Methylobacterium extorquens CP3, a seed endophyte of Crotalaria pumila with plant growth-promoting and metal tolerance properties.</title>
        <authorList>
            <person name="Sanchez-Lopez A.S."/>
            <person name="Van Hamme J.D."/>
            <person name="Thijs S."/>
            <person name="Mcammond B.M."/>
            <person name="Stevens V."/>
            <person name="Gonzalez-Chavez M.D.C."/>
            <person name="Vangronsveld J."/>
        </authorList>
    </citation>
    <scope>NUCLEOTIDE SEQUENCE [LARGE SCALE GENOMIC DNA]</scope>
    <source>
        <strain evidence="8 9">CP3</strain>
    </source>
</reference>
<evidence type="ECO:0000256" key="2">
    <source>
        <dbReference type="ARBA" id="ARBA00022768"/>
    </source>
</evidence>
<dbReference type="InterPro" id="IPR035647">
    <property type="entry name" value="EFG_III/V"/>
</dbReference>
<evidence type="ECO:0000259" key="6">
    <source>
        <dbReference type="SMART" id="SM00838"/>
    </source>
</evidence>
<dbReference type="Gene3D" id="3.30.70.870">
    <property type="entry name" value="Elongation Factor G (Translational Gtpase), domain 3"/>
    <property type="match status" value="1"/>
</dbReference>
<keyword evidence="1" id="KW-0547">Nucleotide-binding</keyword>
<sequence>MPSAPWPLIEISVAAVSDDNRSNLRSALLELVAETPGLDFSTDSTTGQFIFKAGTESSLGAALERLRAGPIAFETGRLQVAYRERLTRRREIDFLHKRVIKGNESQFARVKLRFEPSEPGVGNVFNATITEGILPRGYVDGIERGFASVLSAGVVAGCPVIEVTAKLIDGAYHEIDSSPLAFEIAARAAFREALHGSAVLAEPIMAVEIAVPERSAAGVIGDLQGRRGLIRNRSVRGDATLITATVPLAEMLGFGSRLQSVAGDETCFSMAFSHYAPVPSLDLDPPPMVAALRA</sequence>
<dbReference type="SMART" id="SM00838">
    <property type="entry name" value="EFG_C"/>
    <property type="match status" value="1"/>
</dbReference>
<dbReference type="InterPro" id="IPR035649">
    <property type="entry name" value="EFG_V"/>
</dbReference>
<dbReference type="GO" id="GO:0005525">
    <property type="term" value="F:GTP binding"/>
    <property type="evidence" value="ECO:0007669"/>
    <property type="project" value="UniProtKB-KW"/>
</dbReference>
<keyword evidence="4" id="KW-0342">GTP-binding</keyword>
<dbReference type="SUPFAM" id="SSF54980">
    <property type="entry name" value="EF-G C-terminal domain-like"/>
    <property type="match status" value="1"/>
</dbReference>
<dbReference type="FunFam" id="3.30.70.240:FF:000001">
    <property type="entry name" value="Elongation factor G"/>
    <property type="match status" value="1"/>
</dbReference>
<dbReference type="GO" id="GO:0017111">
    <property type="term" value="F:ribonucleoside triphosphate phosphatase activity"/>
    <property type="evidence" value="ECO:0007669"/>
    <property type="project" value="UniProtKB-ARBA"/>
</dbReference>
<dbReference type="InterPro" id="IPR020568">
    <property type="entry name" value="Ribosomal_Su5_D2-typ_SF"/>
</dbReference>